<accession>A0A382BUX1</accession>
<protein>
    <submittedName>
        <fullName evidence="1">Uncharacterized protein</fullName>
    </submittedName>
</protein>
<dbReference type="AlphaFoldDB" id="A0A382BUX1"/>
<evidence type="ECO:0000313" key="1">
    <source>
        <dbReference type="EMBL" id="SVB17414.1"/>
    </source>
</evidence>
<name>A0A382BUX1_9ZZZZ</name>
<sequence length="74" mass="8522">MKINHPPAQTSALTNIRYILPLSGINDDGVRYSVTLYKKGFIYVHSFVHRRRGTSSNMGRQGIHDSITKWYTRV</sequence>
<proteinExistence type="predicted"/>
<organism evidence="1">
    <name type="scientific">marine metagenome</name>
    <dbReference type="NCBI Taxonomy" id="408172"/>
    <lineage>
        <taxon>unclassified sequences</taxon>
        <taxon>metagenomes</taxon>
        <taxon>ecological metagenomes</taxon>
    </lineage>
</organism>
<reference evidence="1" key="1">
    <citation type="submission" date="2018-05" db="EMBL/GenBank/DDBJ databases">
        <authorList>
            <person name="Lanie J.A."/>
            <person name="Ng W.-L."/>
            <person name="Kazmierczak K.M."/>
            <person name="Andrzejewski T.M."/>
            <person name="Davidsen T.M."/>
            <person name="Wayne K.J."/>
            <person name="Tettelin H."/>
            <person name="Glass J.I."/>
            <person name="Rusch D."/>
            <person name="Podicherti R."/>
            <person name="Tsui H.-C.T."/>
            <person name="Winkler M.E."/>
        </authorList>
    </citation>
    <scope>NUCLEOTIDE SEQUENCE</scope>
</reference>
<dbReference type="EMBL" id="UINC01031412">
    <property type="protein sequence ID" value="SVB17414.1"/>
    <property type="molecule type" value="Genomic_DNA"/>
</dbReference>
<gene>
    <name evidence="1" type="ORF">METZ01_LOCUS170268</name>
</gene>